<evidence type="ECO:0000256" key="10">
    <source>
        <dbReference type="ARBA" id="ARBA00050938"/>
    </source>
</evidence>
<keyword evidence="7" id="KW-0443">Lipid metabolism</keyword>
<comment type="subcellular location">
    <subcellularLocation>
        <location evidence="1">Mitochondrion matrix</location>
    </subcellularLocation>
</comment>
<evidence type="ECO:0000256" key="13">
    <source>
        <dbReference type="ARBA" id="ARBA00052542"/>
    </source>
</evidence>
<evidence type="ECO:0000256" key="12">
    <source>
        <dbReference type="ARBA" id="ARBA00052376"/>
    </source>
</evidence>
<dbReference type="GO" id="GO:0004165">
    <property type="term" value="F:delta(3)-delta(2)-enoyl-CoA isomerase activity"/>
    <property type="evidence" value="ECO:0007669"/>
    <property type="project" value="UniProtKB-EC"/>
</dbReference>
<dbReference type="VEuPathDB" id="VectorBase:MDOA013808"/>
<dbReference type="SUPFAM" id="SSF52096">
    <property type="entry name" value="ClpP/crotonase"/>
    <property type="match status" value="1"/>
</dbReference>
<dbReference type="CDD" id="cd06558">
    <property type="entry name" value="crotonase-like"/>
    <property type="match status" value="1"/>
</dbReference>
<comment type="catalytic activity">
    <reaction evidence="13">
        <text>(3Z)-octenoyl-CoA = (2E)-octenoyl-CoA</text>
        <dbReference type="Rhea" id="RHEA:46044"/>
        <dbReference type="ChEBI" id="CHEBI:62242"/>
        <dbReference type="ChEBI" id="CHEBI:85640"/>
    </reaction>
    <physiologicalReaction direction="left-to-right" evidence="13">
        <dbReference type="Rhea" id="RHEA:46045"/>
    </physiologicalReaction>
</comment>
<keyword evidence="18" id="KW-1185">Reference proteome</keyword>
<dbReference type="GO" id="GO:0005759">
    <property type="term" value="C:mitochondrial matrix"/>
    <property type="evidence" value="ECO:0007669"/>
    <property type="project" value="UniProtKB-SubCell"/>
</dbReference>
<dbReference type="STRING" id="7370.A0A1I8NCK0"/>
<dbReference type="AlphaFoldDB" id="A0A1I8NCK0"/>
<comment type="subunit">
    <text evidence="3">Homotrimer.</text>
</comment>
<dbReference type="KEGG" id="mde:101895187"/>
<dbReference type="OrthoDB" id="7955078at2759"/>
<keyword evidence="9 19" id="KW-0413">Isomerase</keyword>
<name>A0A1I8NCK0_MUSDO</name>
<keyword evidence="6" id="KW-0007">Acetylation</keyword>
<dbReference type="InterPro" id="IPR001753">
    <property type="entry name" value="Enoyl-CoA_hydra/iso"/>
</dbReference>
<evidence type="ECO:0000256" key="11">
    <source>
        <dbReference type="ARBA" id="ARBA00051293"/>
    </source>
</evidence>
<evidence type="ECO:0000256" key="9">
    <source>
        <dbReference type="ARBA" id="ARBA00023235"/>
    </source>
</evidence>
<evidence type="ECO:0000256" key="3">
    <source>
        <dbReference type="ARBA" id="ARBA00011233"/>
    </source>
</evidence>
<protein>
    <recommendedName>
        <fullName evidence="15">Enoyl-CoA delta isomerase 1, mitochondrial</fullName>
    </recommendedName>
    <alternativeName>
        <fullName evidence="16">3,2-trans-enoyl-CoA isomerase</fullName>
    </alternativeName>
</protein>
<dbReference type="PANTHER" id="PTHR11941">
    <property type="entry name" value="ENOYL-COA HYDRATASE-RELATED"/>
    <property type="match status" value="1"/>
</dbReference>
<proteinExistence type="predicted"/>
<dbReference type="Proteomes" id="UP001652621">
    <property type="component" value="Unplaced"/>
</dbReference>
<comment type="catalytic activity">
    <reaction evidence="12">
        <text>(3Z)-dodecenoyl-CoA = (2E)-dodecenoyl-CoA</text>
        <dbReference type="Rhea" id="RHEA:23716"/>
        <dbReference type="ChEBI" id="CHEBI:57330"/>
        <dbReference type="ChEBI" id="CHEBI:58543"/>
        <dbReference type="EC" id="5.3.3.8"/>
    </reaction>
    <physiologicalReaction direction="left-to-right" evidence="12">
        <dbReference type="Rhea" id="RHEA:23717"/>
    </physiologicalReaction>
</comment>
<sequence length="285" mass="32229">MFFQITKAATPLTGCRRQLILRSLSSSTNNIQIEVDNKTGFATVSMNRPPVNLLNLELINSLTRSMKEMEQNKSRGIILTSTSNSVFSGGLDIKELYRPDVQRLREFWTAFQDMWLAWYGSAVPTAALINGHSPAGGCVLATCCEYRVMLPKFTIGLNEAKFGLVPPPVVRISFKNVLPLRIAELALCQGKLFTSNDALNIGLIDELAKTKEEGYEKCVKFLQTFRKVDPVARSLTKQQFRGKDLDDLRKGKQKDLNDFVEHVTQDDIQMRLGLYLEQLHNRKKK</sequence>
<evidence type="ECO:0000313" key="17">
    <source>
        <dbReference type="EnsemblMetazoa" id="MDOA013808-PA"/>
    </source>
</evidence>
<comment type="function">
    <text evidence="14">Key enzyme of fatty acid beta-oxidation. Able to isomerize both 3-cis (3Z) and 3-trans (3E) double bonds into the 2-trans (2E) form in a range of enoyl-CoA species, with a preference for (3Z)-enoyl-CoAs over (3E)-enoyl-CoAs. The catalytic efficiency of this enzyme is not affected by the fatty acyl chain length.</text>
</comment>
<dbReference type="Gene3D" id="3.90.226.10">
    <property type="entry name" value="2-enoyl-CoA Hydratase, Chain A, domain 1"/>
    <property type="match status" value="1"/>
</dbReference>
<dbReference type="FunFam" id="3.90.226.10:FF:000034">
    <property type="entry name" value="Enoyl-CoA delta isomerase 1"/>
    <property type="match status" value="1"/>
</dbReference>
<evidence type="ECO:0000313" key="18">
    <source>
        <dbReference type="Proteomes" id="UP001652621"/>
    </source>
</evidence>
<evidence type="ECO:0000256" key="8">
    <source>
        <dbReference type="ARBA" id="ARBA00023128"/>
    </source>
</evidence>
<evidence type="ECO:0000256" key="2">
    <source>
        <dbReference type="ARBA" id="ARBA00005005"/>
    </source>
</evidence>
<evidence type="ECO:0000256" key="6">
    <source>
        <dbReference type="ARBA" id="ARBA00022990"/>
    </source>
</evidence>
<evidence type="ECO:0000256" key="16">
    <source>
        <dbReference type="ARBA" id="ARBA00083575"/>
    </source>
</evidence>
<dbReference type="Gene3D" id="6.10.250.170">
    <property type="match status" value="1"/>
</dbReference>
<evidence type="ECO:0000256" key="4">
    <source>
        <dbReference type="ARBA" id="ARBA00022832"/>
    </source>
</evidence>
<keyword evidence="8" id="KW-0496">Mitochondrion</keyword>
<dbReference type="PANTHER" id="PTHR11941:SF45">
    <property type="entry name" value="ENOYL-COA DELTA ISOMERASE 1, MITOCHONDRIAL"/>
    <property type="match status" value="1"/>
</dbReference>
<gene>
    <name evidence="17" type="primary">101895187</name>
    <name evidence="19" type="synonym">LOC101895187</name>
</gene>
<evidence type="ECO:0000256" key="5">
    <source>
        <dbReference type="ARBA" id="ARBA00022946"/>
    </source>
</evidence>
<dbReference type="VEuPathDB" id="VectorBase:MDOMA2_014672"/>
<evidence type="ECO:0000256" key="7">
    <source>
        <dbReference type="ARBA" id="ARBA00023098"/>
    </source>
</evidence>
<dbReference type="InterPro" id="IPR029045">
    <property type="entry name" value="ClpP/crotonase-like_dom_sf"/>
</dbReference>
<dbReference type="EnsemblMetazoa" id="MDOA013808-RA">
    <property type="protein sequence ID" value="MDOA013808-PA"/>
    <property type="gene ID" value="MDOA013808"/>
</dbReference>
<reference evidence="17" key="1">
    <citation type="submission" date="2020-05" db="UniProtKB">
        <authorList>
            <consortium name="EnsemblMetazoa"/>
        </authorList>
    </citation>
    <scope>IDENTIFICATION</scope>
    <source>
        <strain evidence="17">Aabys</strain>
    </source>
</reference>
<organism evidence="17">
    <name type="scientific">Musca domestica</name>
    <name type="common">House fly</name>
    <dbReference type="NCBI Taxonomy" id="7370"/>
    <lineage>
        <taxon>Eukaryota</taxon>
        <taxon>Metazoa</taxon>
        <taxon>Ecdysozoa</taxon>
        <taxon>Arthropoda</taxon>
        <taxon>Hexapoda</taxon>
        <taxon>Insecta</taxon>
        <taxon>Pterygota</taxon>
        <taxon>Neoptera</taxon>
        <taxon>Endopterygota</taxon>
        <taxon>Diptera</taxon>
        <taxon>Brachycera</taxon>
        <taxon>Muscomorpha</taxon>
        <taxon>Muscoidea</taxon>
        <taxon>Muscidae</taxon>
        <taxon>Musca</taxon>
    </lineage>
</organism>
<evidence type="ECO:0000313" key="19">
    <source>
        <dbReference type="RefSeq" id="XP_005179124.1"/>
    </source>
</evidence>
<evidence type="ECO:0000256" key="15">
    <source>
        <dbReference type="ARBA" id="ARBA00068317"/>
    </source>
</evidence>
<comment type="pathway">
    <text evidence="2">Lipid metabolism; fatty acid beta-oxidation.</text>
</comment>
<keyword evidence="5" id="KW-0809">Transit peptide</keyword>
<reference evidence="19" key="2">
    <citation type="submission" date="2025-04" db="UniProtKB">
        <authorList>
            <consortium name="RefSeq"/>
        </authorList>
    </citation>
    <scope>IDENTIFICATION</scope>
    <source>
        <strain evidence="19">Aabys</strain>
    </source>
</reference>
<keyword evidence="4" id="KW-0276">Fatty acid metabolism</keyword>
<comment type="catalytic activity">
    <reaction evidence="10">
        <text>(3Z)-decenoyl-CoA = (2E)-decenoyl-CoA</text>
        <dbReference type="Rhea" id="RHEA:77195"/>
        <dbReference type="ChEBI" id="CHEBI:61406"/>
        <dbReference type="ChEBI" id="CHEBI:195601"/>
    </reaction>
    <physiologicalReaction direction="left-to-right" evidence="10">
        <dbReference type="Rhea" id="RHEA:77196"/>
    </physiologicalReaction>
</comment>
<dbReference type="RefSeq" id="XP_005179124.1">
    <property type="nucleotide sequence ID" value="XM_005179067.3"/>
</dbReference>
<evidence type="ECO:0000256" key="14">
    <source>
        <dbReference type="ARBA" id="ARBA00056147"/>
    </source>
</evidence>
<dbReference type="eggNOG" id="KOG1683">
    <property type="taxonomic scope" value="Eukaryota"/>
</dbReference>
<dbReference type="Pfam" id="PF00378">
    <property type="entry name" value="ECH_1"/>
    <property type="match status" value="1"/>
</dbReference>
<evidence type="ECO:0000256" key="1">
    <source>
        <dbReference type="ARBA" id="ARBA00004305"/>
    </source>
</evidence>
<dbReference type="GO" id="GO:0006635">
    <property type="term" value="P:fatty acid beta-oxidation"/>
    <property type="evidence" value="ECO:0007669"/>
    <property type="project" value="TreeGrafter"/>
</dbReference>
<comment type="catalytic activity">
    <reaction evidence="11">
        <text>(2E)-tetradecenoyl-CoA = (3Z)-tetradecenoyl-CoA</text>
        <dbReference type="Rhea" id="RHEA:29847"/>
        <dbReference type="ChEBI" id="CHEBI:61405"/>
        <dbReference type="ChEBI" id="CHEBI:61968"/>
    </reaction>
    <physiologicalReaction direction="right-to-left" evidence="11">
        <dbReference type="Rhea" id="RHEA:29849"/>
    </physiologicalReaction>
</comment>
<accession>A0A1I8NCK0</accession>
<dbReference type="GeneID" id="101895187"/>